<dbReference type="Proteomes" id="UP000439903">
    <property type="component" value="Unassembled WGS sequence"/>
</dbReference>
<organism evidence="1 2">
    <name type="scientific">Gigaspora margarita</name>
    <dbReference type="NCBI Taxonomy" id="4874"/>
    <lineage>
        <taxon>Eukaryota</taxon>
        <taxon>Fungi</taxon>
        <taxon>Fungi incertae sedis</taxon>
        <taxon>Mucoromycota</taxon>
        <taxon>Glomeromycotina</taxon>
        <taxon>Glomeromycetes</taxon>
        <taxon>Diversisporales</taxon>
        <taxon>Gigasporaceae</taxon>
        <taxon>Gigaspora</taxon>
    </lineage>
</organism>
<keyword evidence="2" id="KW-1185">Reference proteome</keyword>
<dbReference type="OrthoDB" id="10390889at2759"/>
<dbReference type="AlphaFoldDB" id="A0A8H3X4W6"/>
<comment type="caution">
    <text evidence="1">The sequence shown here is derived from an EMBL/GenBank/DDBJ whole genome shotgun (WGS) entry which is preliminary data.</text>
</comment>
<dbReference type="EMBL" id="WTPW01001826">
    <property type="protein sequence ID" value="KAF0412041.1"/>
    <property type="molecule type" value="Genomic_DNA"/>
</dbReference>
<evidence type="ECO:0000313" key="2">
    <source>
        <dbReference type="Proteomes" id="UP000439903"/>
    </source>
</evidence>
<name>A0A8H3X4W6_GIGMA</name>
<gene>
    <name evidence="1" type="ORF">F8M41_008013</name>
</gene>
<accession>A0A8H3X4W6</accession>
<sequence>MPLETTEDFFKAYNYKTSPNRNSKDLSTDFIEIIPPPYGLALSPILKDIRPPIFAELIKNKINTEEDAKLALNKFAKNLIENQHKENQDSSSYIFSFIINKYELKDFINNIRNTQELVIHHSNFTL</sequence>
<proteinExistence type="predicted"/>
<protein>
    <submittedName>
        <fullName evidence="1">Uncharacterized protein</fullName>
    </submittedName>
</protein>
<reference evidence="1 2" key="1">
    <citation type="journal article" date="2019" name="Environ. Microbiol.">
        <title>At the nexus of three kingdoms: the genome of the mycorrhizal fungus Gigaspora margarita provides insights into plant, endobacterial and fungal interactions.</title>
        <authorList>
            <person name="Venice F."/>
            <person name="Ghignone S."/>
            <person name="Salvioli di Fossalunga A."/>
            <person name="Amselem J."/>
            <person name="Novero M."/>
            <person name="Xianan X."/>
            <person name="Sedzielewska Toro K."/>
            <person name="Morin E."/>
            <person name="Lipzen A."/>
            <person name="Grigoriev I.V."/>
            <person name="Henrissat B."/>
            <person name="Martin F.M."/>
            <person name="Bonfante P."/>
        </authorList>
    </citation>
    <scope>NUCLEOTIDE SEQUENCE [LARGE SCALE GENOMIC DNA]</scope>
    <source>
        <strain evidence="1 2">BEG34</strain>
    </source>
</reference>
<evidence type="ECO:0000313" key="1">
    <source>
        <dbReference type="EMBL" id="KAF0412041.1"/>
    </source>
</evidence>